<evidence type="ECO:0000313" key="3">
    <source>
        <dbReference type="Proteomes" id="UP000593564"/>
    </source>
</evidence>
<dbReference type="InterPro" id="IPR000246">
    <property type="entry name" value="Peptidase_T2"/>
</dbReference>
<gene>
    <name evidence="2" type="ORF">HYC85_009221</name>
</gene>
<reference evidence="2 3" key="2">
    <citation type="submission" date="2020-07" db="EMBL/GenBank/DDBJ databases">
        <title>Genome assembly of wild tea tree DASZ reveals pedigree and selection history of tea varieties.</title>
        <authorList>
            <person name="Zhang W."/>
        </authorList>
    </citation>
    <scope>NUCLEOTIDE SEQUENCE [LARGE SCALE GENOMIC DNA]</scope>
    <source>
        <strain evidence="3">cv. G240</strain>
        <tissue evidence="2">Leaf</tissue>
    </source>
</reference>
<dbReference type="AlphaFoldDB" id="A0A7J7HFL7"/>
<dbReference type="GO" id="GO:0005737">
    <property type="term" value="C:cytoplasm"/>
    <property type="evidence" value="ECO:0007669"/>
    <property type="project" value="TreeGrafter"/>
</dbReference>
<dbReference type="GO" id="GO:0051604">
    <property type="term" value="P:protein maturation"/>
    <property type="evidence" value="ECO:0007669"/>
    <property type="project" value="TreeGrafter"/>
</dbReference>
<evidence type="ECO:0000256" key="1">
    <source>
        <dbReference type="ARBA" id="ARBA00011601"/>
    </source>
</evidence>
<dbReference type="PANTHER" id="PTHR10188:SF8">
    <property type="entry name" value="THREONINE ASPARTASE 1"/>
    <property type="match status" value="1"/>
</dbReference>
<dbReference type="PANTHER" id="PTHR10188">
    <property type="entry name" value="L-ASPARAGINASE"/>
    <property type="match status" value="1"/>
</dbReference>
<proteinExistence type="predicted"/>
<dbReference type="InterPro" id="IPR029055">
    <property type="entry name" value="Ntn_hydrolases_N"/>
</dbReference>
<dbReference type="SUPFAM" id="SSF56235">
    <property type="entry name" value="N-terminal nucleophile aminohydrolases (Ntn hydrolases)"/>
    <property type="match status" value="1"/>
</dbReference>
<keyword evidence="3" id="KW-1185">Reference proteome</keyword>
<accession>A0A7J7HFL7</accession>
<comment type="subunit">
    <text evidence="1">Heterotetramer of two alpha and two beta chains arranged as a dimer of alpha/beta heterodimers.</text>
</comment>
<sequence length="219" mass="23099">MAEEDDVPDRNPRFFVAGHVGAGFHAASNEKALRSAMKRACLAAASVLRKGDPSTNAGRGSNLTEDGHVECEASVMDGDSGGIWGCWSGARCLKWYPSCCFVGQGTNVGVSTARSNTSHVLKSGCGRRNGGGGAVAGCKGRSVTVAKEAVRNCYVTWLVTERAKTQWEKYKSTLDDPKGMVEIDGELSSSTQEDAAVSGTPCHLDFKQNILVPPKAGNN</sequence>
<organism evidence="2 3">
    <name type="scientific">Camellia sinensis</name>
    <name type="common">Tea plant</name>
    <name type="synonym">Thea sinensis</name>
    <dbReference type="NCBI Taxonomy" id="4442"/>
    <lineage>
        <taxon>Eukaryota</taxon>
        <taxon>Viridiplantae</taxon>
        <taxon>Streptophyta</taxon>
        <taxon>Embryophyta</taxon>
        <taxon>Tracheophyta</taxon>
        <taxon>Spermatophyta</taxon>
        <taxon>Magnoliopsida</taxon>
        <taxon>eudicotyledons</taxon>
        <taxon>Gunneridae</taxon>
        <taxon>Pentapetalae</taxon>
        <taxon>asterids</taxon>
        <taxon>Ericales</taxon>
        <taxon>Theaceae</taxon>
        <taxon>Camellia</taxon>
    </lineage>
</organism>
<evidence type="ECO:0000313" key="2">
    <source>
        <dbReference type="EMBL" id="KAF5951277.1"/>
    </source>
</evidence>
<dbReference type="EMBL" id="JACBKZ010000004">
    <property type="protein sequence ID" value="KAF5951277.1"/>
    <property type="molecule type" value="Genomic_DNA"/>
</dbReference>
<comment type="caution">
    <text evidence="2">The sequence shown here is derived from an EMBL/GenBank/DDBJ whole genome shotgun (WGS) entry which is preliminary data.</text>
</comment>
<protein>
    <submittedName>
        <fullName evidence="2">Uncharacterized protein</fullName>
    </submittedName>
</protein>
<name>A0A7J7HFL7_CAMSI</name>
<dbReference type="GO" id="GO:0004298">
    <property type="term" value="F:threonine-type endopeptidase activity"/>
    <property type="evidence" value="ECO:0007669"/>
    <property type="project" value="TreeGrafter"/>
</dbReference>
<reference evidence="3" key="1">
    <citation type="journal article" date="2020" name="Nat. Commun.">
        <title>Genome assembly of wild tea tree DASZ reveals pedigree and selection history of tea varieties.</title>
        <authorList>
            <person name="Zhang W."/>
            <person name="Zhang Y."/>
            <person name="Qiu H."/>
            <person name="Guo Y."/>
            <person name="Wan H."/>
            <person name="Zhang X."/>
            <person name="Scossa F."/>
            <person name="Alseekh S."/>
            <person name="Zhang Q."/>
            <person name="Wang P."/>
            <person name="Xu L."/>
            <person name="Schmidt M.H."/>
            <person name="Jia X."/>
            <person name="Li D."/>
            <person name="Zhu A."/>
            <person name="Guo F."/>
            <person name="Chen W."/>
            <person name="Ni D."/>
            <person name="Usadel B."/>
            <person name="Fernie A.R."/>
            <person name="Wen W."/>
        </authorList>
    </citation>
    <scope>NUCLEOTIDE SEQUENCE [LARGE SCALE GENOMIC DNA]</scope>
    <source>
        <strain evidence="3">cv. G240</strain>
    </source>
</reference>
<dbReference type="Proteomes" id="UP000593564">
    <property type="component" value="Unassembled WGS sequence"/>
</dbReference>